<evidence type="ECO:0000256" key="7">
    <source>
        <dbReference type="ARBA" id="ARBA00023295"/>
    </source>
</evidence>
<dbReference type="Gene3D" id="3.20.20.80">
    <property type="entry name" value="Glycosidases"/>
    <property type="match status" value="1"/>
</dbReference>
<dbReference type="RefSeq" id="WP_166935817.1">
    <property type="nucleotide sequence ID" value="NZ_BAAADD010000006.1"/>
</dbReference>
<gene>
    <name evidence="12" type="ORF">GCM10008942_23890</name>
</gene>
<dbReference type="PROSITE" id="PS51760">
    <property type="entry name" value="GH10_2"/>
    <property type="match status" value="1"/>
</dbReference>
<evidence type="ECO:0000313" key="13">
    <source>
        <dbReference type="Proteomes" id="UP001499951"/>
    </source>
</evidence>
<evidence type="ECO:0000256" key="4">
    <source>
        <dbReference type="ARBA" id="ARBA00022729"/>
    </source>
</evidence>
<proteinExistence type="inferred from homology"/>
<evidence type="ECO:0000256" key="3">
    <source>
        <dbReference type="ARBA" id="ARBA00022651"/>
    </source>
</evidence>
<sequence length="406" mass="44960">MTKFSRRDCMALGMAAALPLDPAFAAKSAAKSAAKAGSAPGTLNALAASKGMMFGSAIGLDSTKEGLALLPPEVLARPRRPISFDDPDNRALIIRECGAVVHENELKWYVVRPDAKTFDFTRADKIVRWARANGLKVRGHNLLWNAMRWTPRWVSTLDFGSRPATAAEKMLKEHIFKVCKRYGKDIFSYDVINETIDPKTGQFEDTPFTKYLGWNVVDICYHAAKEAAPHAELVYNDFPSWNPDGTHRAAILKLLEYCKKKNLPVDALGVQAHIGFPNTGGIAASRDEKAWVKFLDDVAGMGYGLMITEFDINDKPLPTDIKERDRAVADLGKAFFDIMLANKATRYVMAWGLVDKHSWLQEFVLRADGLPQRCAPYDDHYLAKPLREAFAAAFAAAPNRPAATPS</sequence>
<reference evidence="12 13" key="1">
    <citation type="journal article" date="2019" name="Int. J. Syst. Evol. Microbiol.">
        <title>The Global Catalogue of Microorganisms (GCM) 10K type strain sequencing project: providing services to taxonomists for standard genome sequencing and annotation.</title>
        <authorList>
            <consortium name="The Broad Institute Genomics Platform"/>
            <consortium name="The Broad Institute Genome Sequencing Center for Infectious Disease"/>
            <person name="Wu L."/>
            <person name="Ma J."/>
        </authorList>
    </citation>
    <scope>NUCLEOTIDE SEQUENCE [LARGE SCALE GENOMIC DNA]</scope>
    <source>
        <strain evidence="12 13">JCM 15089</strain>
    </source>
</reference>
<evidence type="ECO:0000256" key="1">
    <source>
        <dbReference type="ARBA" id="ARBA00000681"/>
    </source>
</evidence>
<dbReference type="EMBL" id="BAAADD010000006">
    <property type="protein sequence ID" value="GAA0574376.1"/>
    <property type="molecule type" value="Genomic_DNA"/>
</dbReference>
<organism evidence="12 13">
    <name type="scientific">Rhizomicrobium electricum</name>
    <dbReference type="NCBI Taxonomy" id="480070"/>
    <lineage>
        <taxon>Bacteria</taxon>
        <taxon>Pseudomonadati</taxon>
        <taxon>Pseudomonadota</taxon>
        <taxon>Alphaproteobacteria</taxon>
        <taxon>Micropepsales</taxon>
        <taxon>Micropepsaceae</taxon>
        <taxon>Rhizomicrobium</taxon>
    </lineage>
</organism>
<keyword evidence="4 10" id="KW-0732">Signal</keyword>
<accession>A0ABN1EU17</accession>
<dbReference type="Pfam" id="PF00331">
    <property type="entry name" value="Glyco_hydro_10"/>
    <property type="match status" value="1"/>
</dbReference>
<evidence type="ECO:0000256" key="6">
    <source>
        <dbReference type="ARBA" id="ARBA00023277"/>
    </source>
</evidence>
<evidence type="ECO:0000259" key="11">
    <source>
        <dbReference type="PROSITE" id="PS51760"/>
    </source>
</evidence>
<evidence type="ECO:0000256" key="2">
    <source>
        <dbReference type="ARBA" id="ARBA00007495"/>
    </source>
</evidence>
<feature type="chain" id="PRO_5045592569" description="Beta-xylanase" evidence="10">
    <location>
        <begin position="26"/>
        <end position="406"/>
    </location>
</feature>
<dbReference type="Proteomes" id="UP001499951">
    <property type="component" value="Unassembled WGS sequence"/>
</dbReference>
<dbReference type="InterPro" id="IPR001000">
    <property type="entry name" value="GH10_dom"/>
</dbReference>
<name>A0ABN1EU17_9PROT</name>
<comment type="similarity">
    <text evidence="2 9">Belongs to the glycosyl hydrolase 10 (cellulase F) family.</text>
</comment>
<keyword evidence="7 9" id="KW-0326">Glycosidase</keyword>
<dbReference type="SUPFAM" id="SSF51445">
    <property type="entry name" value="(Trans)glycosidases"/>
    <property type="match status" value="1"/>
</dbReference>
<feature type="signal peptide" evidence="10">
    <location>
        <begin position="1"/>
        <end position="25"/>
    </location>
</feature>
<dbReference type="InterPro" id="IPR017853">
    <property type="entry name" value="GH"/>
</dbReference>
<protein>
    <recommendedName>
        <fullName evidence="9">Beta-xylanase</fullName>
        <ecNumber evidence="9">3.2.1.8</ecNumber>
    </recommendedName>
</protein>
<evidence type="ECO:0000256" key="9">
    <source>
        <dbReference type="RuleBase" id="RU361174"/>
    </source>
</evidence>
<feature type="domain" description="GH10" evidence="11">
    <location>
        <begin position="77"/>
        <end position="393"/>
    </location>
</feature>
<evidence type="ECO:0000256" key="10">
    <source>
        <dbReference type="SAM" id="SignalP"/>
    </source>
</evidence>
<evidence type="ECO:0000256" key="8">
    <source>
        <dbReference type="ARBA" id="ARBA00023326"/>
    </source>
</evidence>
<comment type="catalytic activity">
    <reaction evidence="1 9">
        <text>Endohydrolysis of (1-&gt;4)-beta-D-xylosidic linkages in xylans.</text>
        <dbReference type="EC" id="3.2.1.8"/>
    </reaction>
</comment>
<keyword evidence="6 9" id="KW-0119">Carbohydrate metabolism</keyword>
<keyword evidence="13" id="KW-1185">Reference proteome</keyword>
<dbReference type="EC" id="3.2.1.8" evidence="9"/>
<comment type="caution">
    <text evidence="12">The sequence shown here is derived from an EMBL/GenBank/DDBJ whole genome shotgun (WGS) entry which is preliminary data.</text>
</comment>
<dbReference type="InterPro" id="IPR044846">
    <property type="entry name" value="GH10"/>
</dbReference>
<evidence type="ECO:0000256" key="5">
    <source>
        <dbReference type="ARBA" id="ARBA00022801"/>
    </source>
</evidence>
<keyword evidence="3" id="KW-0858">Xylan degradation</keyword>
<dbReference type="PANTHER" id="PTHR31490:SF88">
    <property type="entry name" value="BETA-XYLANASE"/>
    <property type="match status" value="1"/>
</dbReference>
<dbReference type="PANTHER" id="PTHR31490">
    <property type="entry name" value="GLYCOSYL HYDROLASE"/>
    <property type="match status" value="1"/>
</dbReference>
<keyword evidence="5 9" id="KW-0378">Hydrolase</keyword>
<evidence type="ECO:0000313" key="12">
    <source>
        <dbReference type="EMBL" id="GAA0574376.1"/>
    </source>
</evidence>
<dbReference type="PRINTS" id="PR00134">
    <property type="entry name" value="GLHYDRLASE10"/>
</dbReference>
<dbReference type="SMART" id="SM00633">
    <property type="entry name" value="Glyco_10"/>
    <property type="match status" value="1"/>
</dbReference>
<keyword evidence="8 9" id="KW-0624">Polysaccharide degradation</keyword>